<feature type="region of interest" description="Disordered" evidence="1">
    <location>
        <begin position="1"/>
        <end position="21"/>
    </location>
</feature>
<evidence type="ECO:0000256" key="1">
    <source>
        <dbReference type="SAM" id="MobiDB-lite"/>
    </source>
</evidence>
<feature type="region of interest" description="Disordered" evidence="1">
    <location>
        <begin position="109"/>
        <end position="139"/>
    </location>
</feature>
<feature type="non-terminal residue" evidence="2">
    <location>
        <position position="1"/>
    </location>
</feature>
<sequence>FQSNQPQFHNENNQNQFQSNQLPFHNENNQQQFQGNPSQFRNLNDQYHFNNVNNQQQFDNRPLLQNNQAQIHNVNNQQHFQTVKNQPQLNNIDIQTQFHNANFEQNVGVKGTQDQSQGQTDDVQNSQQNHGGKGFQGHQNFREARNDFNFPRPNLQTINANDAIIYNQNAPRAAESSISYNGWKPIVKF</sequence>
<comment type="caution">
    <text evidence="2">The sequence shown here is derived from an EMBL/GenBank/DDBJ whole genome shotgun (WGS) entry which is preliminary data.</text>
</comment>
<organism evidence="2 3">
    <name type="scientific">Nephila pilipes</name>
    <name type="common">Giant wood spider</name>
    <name type="synonym">Nephila maculata</name>
    <dbReference type="NCBI Taxonomy" id="299642"/>
    <lineage>
        <taxon>Eukaryota</taxon>
        <taxon>Metazoa</taxon>
        <taxon>Ecdysozoa</taxon>
        <taxon>Arthropoda</taxon>
        <taxon>Chelicerata</taxon>
        <taxon>Arachnida</taxon>
        <taxon>Araneae</taxon>
        <taxon>Araneomorphae</taxon>
        <taxon>Entelegynae</taxon>
        <taxon>Araneoidea</taxon>
        <taxon>Nephilidae</taxon>
        <taxon>Nephila</taxon>
    </lineage>
</organism>
<evidence type="ECO:0000313" key="2">
    <source>
        <dbReference type="EMBL" id="GFU47933.1"/>
    </source>
</evidence>
<dbReference type="OrthoDB" id="6432767at2759"/>
<accession>A0A8X6R146</accession>
<dbReference type="EMBL" id="BMAW01037320">
    <property type="protein sequence ID" value="GFU47933.1"/>
    <property type="molecule type" value="Genomic_DNA"/>
</dbReference>
<dbReference type="Proteomes" id="UP000887013">
    <property type="component" value="Unassembled WGS sequence"/>
</dbReference>
<reference evidence="2" key="1">
    <citation type="submission" date="2020-08" db="EMBL/GenBank/DDBJ databases">
        <title>Multicomponent nature underlies the extraordinary mechanical properties of spider dragline silk.</title>
        <authorList>
            <person name="Kono N."/>
            <person name="Nakamura H."/>
            <person name="Mori M."/>
            <person name="Yoshida Y."/>
            <person name="Ohtoshi R."/>
            <person name="Malay A.D."/>
            <person name="Moran D.A.P."/>
            <person name="Tomita M."/>
            <person name="Numata K."/>
            <person name="Arakawa K."/>
        </authorList>
    </citation>
    <scope>NUCLEOTIDE SEQUENCE</scope>
</reference>
<keyword evidence="3" id="KW-1185">Reference proteome</keyword>
<protein>
    <submittedName>
        <fullName evidence="2">Chitin-binding type-2 domain-containing protein</fullName>
    </submittedName>
</protein>
<evidence type="ECO:0000313" key="3">
    <source>
        <dbReference type="Proteomes" id="UP000887013"/>
    </source>
</evidence>
<feature type="compositionally biased region" description="Low complexity" evidence="1">
    <location>
        <begin position="111"/>
        <end position="124"/>
    </location>
</feature>
<gene>
    <name evidence="2" type="primary">AVEN_40642_1</name>
    <name evidence="2" type="ORF">NPIL_450141</name>
</gene>
<name>A0A8X6R146_NEPPI</name>
<proteinExistence type="predicted"/>
<dbReference type="AlphaFoldDB" id="A0A8X6R146"/>